<dbReference type="AlphaFoldDB" id="A0A543J008"/>
<feature type="transmembrane region" description="Helical" evidence="2">
    <location>
        <begin position="138"/>
        <end position="165"/>
    </location>
</feature>
<dbReference type="Pfam" id="PF11241">
    <property type="entry name" value="DUF3043"/>
    <property type="match status" value="1"/>
</dbReference>
<evidence type="ECO:0000256" key="1">
    <source>
        <dbReference type="SAM" id="MobiDB-lite"/>
    </source>
</evidence>
<comment type="caution">
    <text evidence="3">The sequence shown here is derived from an EMBL/GenBank/DDBJ whole genome shotgun (WGS) entry which is preliminary data.</text>
</comment>
<protein>
    <submittedName>
        <fullName evidence="3">DUF3043 family protein</fullName>
    </submittedName>
</protein>
<organism evidence="3 4">
    <name type="scientific">Thermopolyspora flexuosa</name>
    <dbReference type="NCBI Taxonomy" id="103836"/>
    <lineage>
        <taxon>Bacteria</taxon>
        <taxon>Bacillati</taxon>
        <taxon>Actinomycetota</taxon>
        <taxon>Actinomycetes</taxon>
        <taxon>Streptosporangiales</taxon>
        <taxon>Streptosporangiaceae</taxon>
        <taxon>Thermopolyspora</taxon>
    </lineage>
</organism>
<feature type="region of interest" description="Disordered" evidence="1">
    <location>
        <begin position="1"/>
        <end position="68"/>
    </location>
</feature>
<reference evidence="3 4" key="1">
    <citation type="submission" date="2019-06" db="EMBL/GenBank/DDBJ databases">
        <title>Sequencing the genomes of 1000 actinobacteria strains.</title>
        <authorList>
            <person name="Klenk H.-P."/>
        </authorList>
    </citation>
    <scope>NUCLEOTIDE SEQUENCE [LARGE SCALE GENOMIC DNA]</scope>
    <source>
        <strain evidence="3 4">DSM 43186</strain>
    </source>
</reference>
<feature type="compositionally biased region" description="Basic and acidic residues" evidence="1">
    <location>
        <begin position="9"/>
        <end position="22"/>
    </location>
</feature>
<feature type="transmembrane region" description="Helical" evidence="2">
    <location>
        <begin position="112"/>
        <end position="132"/>
    </location>
</feature>
<gene>
    <name evidence="3" type="ORF">FHX40_2881</name>
</gene>
<dbReference type="EMBL" id="VFPQ01000001">
    <property type="protein sequence ID" value="TQM76156.1"/>
    <property type="molecule type" value="Genomic_DNA"/>
</dbReference>
<evidence type="ECO:0000313" key="4">
    <source>
        <dbReference type="Proteomes" id="UP000319213"/>
    </source>
</evidence>
<evidence type="ECO:0000313" key="3">
    <source>
        <dbReference type="EMBL" id="TQM76156.1"/>
    </source>
</evidence>
<keyword evidence="2" id="KW-0472">Membrane</keyword>
<keyword evidence="2" id="KW-1133">Transmembrane helix</keyword>
<keyword evidence="4" id="KW-1185">Reference proteome</keyword>
<proteinExistence type="predicted"/>
<keyword evidence="2" id="KW-0812">Transmembrane</keyword>
<sequence>MRPRYAYDVFRRRTETPAEDAARAASSEQPKSAPVGKGRPTPKRREAERRRRQPVTAPKNRKEAYRQMRARQAAERARIREALARGDERYMPERDKGPVRRFARDWVDSRRLVSQYFLPFSLVILLATWIPLQPDIRAYVYFAVVSVIWPLMMVSVLVSTIYVGWRVKRLAKERFPDQNVRGVGWYAAMRALQVRRLRFPPPTVLPGGKPVPQKR</sequence>
<dbReference type="InterPro" id="IPR021403">
    <property type="entry name" value="DUF3043"/>
</dbReference>
<name>A0A543J008_9ACTN</name>
<dbReference type="Proteomes" id="UP000319213">
    <property type="component" value="Unassembled WGS sequence"/>
</dbReference>
<accession>A0A543J008</accession>
<evidence type="ECO:0000256" key="2">
    <source>
        <dbReference type="SAM" id="Phobius"/>
    </source>
</evidence>